<gene>
    <name evidence="1" type="ORF">AGERDE_LOCUS7354</name>
</gene>
<reference evidence="1" key="1">
    <citation type="submission" date="2021-06" db="EMBL/GenBank/DDBJ databases">
        <authorList>
            <person name="Kallberg Y."/>
            <person name="Tangrot J."/>
            <person name="Rosling A."/>
        </authorList>
    </citation>
    <scope>NUCLEOTIDE SEQUENCE</scope>
    <source>
        <strain evidence="1">MT106</strain>
    </source>
</reference>
<evidence type="ECO:0000313" key="1">
    <source>
        <dbReference type="EMBL" id="CAG8565243.1"/>
    </source>
</evidence>
<organism evidence="1 2">
    <name type="scientific">Ambispora gerdemannii</name>
    <dbReference type="NCBI Taxonomy" id="144530"/>
    <lineage>
        <taxon>Eukaryota</taxon>
        <taxon>Fungi</taxon>
        <taxon>Fungi incertae sedis</taxon>
        <taxon>Mucoromycota</taxon>
        <taxon>Glomeromycotina</taxon>
        <taxon>Glomeromycetes</taxon>
        <taxon>Archaeosporales</taxon>
        <taxon>Ambisporaceae</taxon>
        <taxon>Ambispora</taxon>
    </lineage>
</organism>
<evidence type="ECO:0000313" key="2">
    <source>
        <dbReference type="Proteomes" id="UP000789831"/>
    </source>
</evidence>
<comment type="caution">
    <text evidence="1">The sequence shown here is derived from an EMBL/GenBank/DDBJ whole genome shotgun (WGS) entry which is preliminary data.</text>
</comment>
<keyword evidence="2" id="KW-1185">Reference proteome</keyword>
<dbReference type="EMBL" id="CAJVPL010001329">
    <property type="protein sequence ID" value="CAG8565243.1"/>
    <property type="molecule type" value="Genomic_DNA"/>
</dbReference>
<protein>
    <submittedName>
        <fullName evidence="1">6998_t:CDS:1</fullName>
    </submittedName>
</protein>
<name>A0A9N9BEM0_9GLOM</name>
<dbReference type="Proteomes" id="UP000789831">
    <property type="component" value="Unassembled WGS sequence"/>
</dbReference>
<proteinExistence type="predicted"/>
<dbReference type="AlphaFoldDB" id="A0A9N9BEM0"/>
<sequence>MAFGLPITNSKRSELSDSLQAVDTPIIVSNQMMQKRTSCFTPPGVTGLYPR</sequence>
<accession>A0A9N9BEM0</accession>